<dbReference type="PANTHER" id="PTHR21008:SF0">
    <property type="entry name" value="S-ADENOSYLMETHIONINE SENSOR UPSTREAM OF MTORC1"/>
    <property type="match status" value="1"/>
</dbReference>
<dbReference type="Pfam" id="PF13489">
    <property type="entry name" value="Methyltransf_23"/>
    <property type="match status" value="1"/>
</dbReference>
<keyword evidence="2 4" id="KW-0808">Transferase</keyword>
<dbReference type="EC" id="2.1.1.-" evidence="4"/>
<comment type="function">
    <text evidence="4">S-adenosyl-L-methionine-binding protein that acts as an inhibitor of mTORC1 signaling. Acts as a sensor of S-adenosyl-L-methionine to signal methionine sufficiency to mTORC1. Probably also acts as a S-adenosyl-L-methionine-dependent methyltransferase.</text>
</comment>
<keyword evidence="3 4" id="KW-0949">S-adenosyl-L-methionine</keyword>
<comment type="caution">
    <text evidence="5">The sequence shown here is derived from an EMBL/GenBank/DDBJ whole genome shotgun (WGS) entry which is preliminary data.</text>
</comment>
<organism evidence="5 6">
    <name type="scientific">Plutella xylostella</name>
    <name type="common">Diamondback moth</name>
    <name type="synonym">Plutella maculipennis</name>
    <dbReference type="NCBI Taxonomy" id="51655"/>
    <lineage>
        <taxon>Eukaryota</taxon>
        <taxon>Metazoa</taxon>
        <taxon>Ecdysozoa</taxon>
        <taxon>Arthropoda</taxon>
        <taxon>Hexapoda</taxon>
        <taxon>Insecta</taxon>
        <taxon>Pterygota</taxon>
        <taxon>Neoptera</taxon>
        <taxon>Endopterygota</taxon>
        <taxon>Lepidoptera</taxon>
        <taxon>Glossata</taxon>
        <taxon>Ditrysia</taxon>
        <taxon>Yponomeutoidea</taxon>
        <taxon>Plutellidae</taxon>
        <taxon>Plutella</taxon>
    </lineage>
</organism>
<dbReference type="EMBL" id="JAHIBW010000007">
    <property type="protein sequence ID" value="KAG7309204.1"/>
    <property type="molecule type" value="Genomic_DNA"/>
</dbReference>
<accession>A0ABQ7QVZ2</accession>
<proteinExistence type="inferred from homology"/>
<sequence length="307" mass="35446">MASDEHKSLAQFVKDVHSSLRQSSSKIGAKRAWSEHCEQKDVLEKYARCMEKLATEHWDVNSSKSDSTAVSRIKWTTDECQDYFINKGYQSCHEKETVIAEKINVKFDQKELFDIPVRLLDVGSCYNPFKDYNFIDVLAIDLCPANSSVMQCDFLNVNIGKELSICENKVVELQENSYEVVTFCFVLEYIPTPELRISACEKAYRLLKPGGLLIINTPDSKHVGANCKIMKCWRYALALMGFSRIKYEKFAHMHCMTFRKSLVKDTAVRWATLHKQEYMEYSLHIPQDKDFNSPKQKTEDVNTDKPS</sequence>
<dbReference type="InterPro" id="IPR021867">
    <property type="entry name" value="Bmt2/SAMTOR"/>
</dbReference>
<dbReference type="PANTHER" id="PTHR21008">
    <property type="entry name" value="S-ADENOSYLMETHIONINE SENSOR UPSTREAM OF MTORC1-RELATED"/>
    <property type="match status" value="1"/>
</dbReference>
<keyword evidence="1 4" id="KW-0489">Methyltransferase</keyword>
<dbReference type="InterPro" id="IPR029063">
    <property type="entry name" value="SAM-dependent_MTases_sf"/>
</dbReference>
<reference evidence="5 6" key="1">
    <citation type="submission" date="2021-06" db="EMBL/GenBank/DDBJ databases">
        <title>A haploid diamondback moth (Plutella xylostella L.) genome assembly resolves 31 chromosomes and identifies a diamide resistance mutation.</title>
        <authorList>
            <person name="Ward C.M."/>
            <person name="Perry K.D."/>
            <person name="Baker G."/>
            <person name="Powis K."/>
            <person name="Heckel D.G."/>
            <person name="Baxter S.W."/>
        </authorList>
    </citation>
    <scope>NUCLEOTIDE SEQUENCE [LARGE SCALE GENOMIC DNA]</scope>
    <source>
        <strain evidence="5 6">LV</strain>
        <tissue evidence="5">Single pupa</tissue>
    </source>
</reference>
<dbReference type="HAMAP" id="MF_03044">
    <property type="entry name" value="BMT2"/>
    <property type="match status" value="1"/>
</dbReference>
<evidence type="ECO:0000256" key="1">
    <source>
        <dbReference type="ARBA" id="ARBA00022603"/>
    </source>
</evidence>
<feature type="binding site" evidence="4">
    <location>
        <position position="141"/>
    </location>
    <ligand>
        <name>S-adenosyl-L-methionine</name>
        <dbReference type="ChEBI" id="CHEBI:59789"/>
    </ligand>
</feature>
<protein>
    <recommendedName>
        <fullName evidence="4">S-adenosylmethionine sensor upstream of mTORC1</fullName>
    </recommendedName>
    <alternativeName>
        <fullName evidence="4">Probable methyltransferase BMT2 homolog</fullName>
        <ecNumber evidence="4">2.1.1.-</ecNumber>
    </alternativeName>
</protein>
<dbReference type="Proteomes" id="UP000823941">
    <property type="component" value="Chromosome 7"/>
</dbReference>
<keyword evidence="6" id="KW-1185">Reference proteome</keyword>
<dbReference type="Gene3D" id="3.40.50.150">
    <property type="entry name" value="Vaccinia Virus protein VP39"/>
    <property type="match status" value="1"/>
</dbReference>
<gene>
    <name evidence="5" type="ORF">JYU34_005130</name>
</gene>
<evidence type="ECO:0000313" key="5">
    <source>
        <dbReference type="EMBL" id="KAG7309204.1"/>
    </source>
</evidence>
<feature type="binding site" evidence="4">
    <location>
        <position position="123"/>
    </location>
    <ligand>
        <name>S-adenosyl-L-methionine</name>
        <dbReference type="ChEBI" id="CHEBI:59789"/>
    </ligand>
</feature>
<evidence type="ECO:0000256" key="3">
    <source>
        <dbReference type="ARBA" id="ARBA00022691"/>
    </source>
</evidence>
<name>A0ABQ7QVZ2_PLUXY</name>
<dbReference type="SUPFAM" id="SSF53335">
    <property type="entry name" value="S-adenosyl-L-methionine-dependent methyltransferases"/>
    <property type="match status" value="1"/>
</dbReference>
<evidence type="ECO:0000313" key="6">
    <source>
        <dbReference type="Proteomes" id="UP000823941"/>
    </source>
</evidence>
<dbReference type="CDD" id="cd02440">
    <property type="entry name" value="AdoMet_MTases"/>
    <property type="match status" value="1"/>
</dbReference>
<evidence type="ECO:0000256" key="4">
    <source>
        <dbReference type="HAMAP-Rule" id="MF_03044"/>
    </source>
</evidence>
<evidence type="ECO:0000256" key="2">
    <source>
        <dbReference type="ARBA" id="ARBA00022679"/>
    </source>
</evidence>
<comment type="similarity">
    <text evidence="4">Belongs to the BMT2 family.</text>
</comment>